<evidence type="ECO:0000256" key="9">
    <source>
        <dbReference type="ARBA" id="ARBA00022777"/>
    </source>
</evidence>
<dbReference type="InterPro" id="IPR001576">
    <property type="entry name" value="Phosphoglycerate_kinase"/>
</dbReference>
<dbReference type="GO" id="GO:0005829">
    <property type="term" value="C:cytosol"/>
    <property type="evidence" value="ECO:0007669"/>
    <property type="project" value="TreeGrafter"/>
</dbReference>
<evidence type="ECO:0000313" key="12">
    <source>
        <dbReference type="EMBL" id="GAF73221.1"/>
    </source>
</evidence>
<comment type="pathway">
    <text evidence="2">Carbohydrate degradation; glycolysis; pyruvate from D-glyceraldehyde 3-phosphate: step 2/5.</text>
</comment>
<dbReference type="GO" id="GO:0004618">
    <property type="term" value="F:phosphoglycerate kinase activity"/>
    <property type="evidence" value="ECO:0007669"/>
    <property type="project" value="UniProtKB-EC"/>
</dbReference>
<dbReference type="EMBL" id="BARS01000180">
    <property type="protein sequence ID" value="GAF73221.1"/>
    <property type="molecule type" value="Genomic_DNA"/>
</dbReference>
<evidence type="ECO:0000256" key="4">
    <source>
        <dbReference type="ARBA" id="ARBA00011245"/>
    </source>
</evidence>
<keyword evidence="8" id="KW-0547">Nucleotide-binding</keyword>
<evidence type="ECO:0000256" key="3">
    <source>
        <dbReference type="ARBA" id="ARBA00008982"/>
    </source>
</evidence>
<dbReference type="SUPFAM" id="SSF53748">
    <property type="entry name" value="Phosphoglycerate kinase"/>
    <property type="match status" value="1"/>
</dbReference>
<evidence type="ECO:0000256" key="2">
    <source>
        <dbReference type="ARBA" id="ARBA00004838"/>
    </source>
</evidence>
<dbReference type="GO" id="GO:0006094">
    <property type="term" value="P:gluconeogenesis"/>
    <property type="evidence" value="ECO:0007669"/>
    <property type="project" value="TreeGrafter"/>
</dbReference>
<dbReference type="Gene3D" id="3.40.50.1260">
    <property type="entry name" value="Phosphoglycerate kinase, N-terminal domain"/>
    <property type="match status" value="2"/>
</dbReference>
<comment type="subunit">
    <text evidence="4">Monomer.</text>
</comment>
<protein>
    <recommendedName>
        <fullName evidence="5">phosphoglycerate kinase</fullName>
        <ecNumber evidence="5">2.7.2.3</ecNumber>
    </recommendedName>
</protein>
<dbReference type="PRINTS" id="PR00477">
    <property type="entry name" value="PHGLYCKINASE"/>
</dbReference>
<reference evidence="12" key="1">
    <citation type="journal article" date="2014" name="Front. Microbiol.">
        <title>High frequency of phylogenetically diverse reductive dehalogenase-homologous genes in deep subseafloor sedimentary metagenomes.</title>
        <authorList>
            <person name="Kawai M."/>
            <person name="Futagami T."/>
            <person name="Toyoda A."/>
            <person name="Takaki Y."/>
            <person name="Nishi S."/>
            <person name="Hori S."/>
            <person name="Arai W."/>
            <person name="Tsubouchi T."/>
            <person name="Morono Y."/>
            <person name="Uchiyama I."/>
            <person name="Ito T."/>
            <person name="Fujiyama A."/>
            <person name="Inagaki F."/>
            <person name="Takami H."/>
        </authorList>
    </citation>
    <scope>NUCLEOTIDE SEQUENCE</scope>
    <source>
        <strain evidence="12">Expedition CK06-06</strain>
    </source>
</reference>
<dbReference type="GO" id="GO:0005524">
    <property type="term" value="F:ATP binding"/>
    <property type="evidence" value="ECO:0007669"/>
    <property type="project" value="UniProtKB-KW"/>
</dbReference>
<keyword evidence="7" id="KW-0808">Transferase</keyword>
<evidence type="ECO:0000256" key="8">
    <source>
        <dbReference type="ARBA" id="ARBA00022741"/>
    </source>
</evidence>
<evidence type="ECO:0000256" key="5">
    <source>
        <dbReference type="ARBA" id="ARBA00013061"/>
    </source>
</evidence>
<dbReference type="FunFam" id="3.40.50.1260:FF:000031">
    <property type="entry name" value="Phosphoglycerate kinase 1"/>
    <property type="match status" value="1"/>
</dbReference>
<evidence type="ECO:0000256" key="7">
    <source>
        <dbReference type="ARBA" id="ARBA00022679"/>
    </source>
</evidence>
<dbReference type="PROSITE" id="PS00111">
    <property type="entry name" value="PGLYCERATE_KINASE"/>
    <property type="match status" value="1"/>
</dbReference>
<dbReference type="InterPro" id="IPR015911">
    <property type="entry name" value="Phosphoglycerate_kinase_CS"/>
</dbReference>
<comment type="similarity">
    <text evidence="3">Belongs to the phosphoglycerate kinase family.</text>
</comment>
<evidence type="ECO:0000256" key="6">
    <source>
        <dbReference type="ARBA" id="ARBA00022490"/>
    </source>
</evidence>
<dbReference type="InterPro" id="IPR036043">
    <property type="entry name" value="Phosphoglycerate_kinase_sf"/>
</dbReference>
<dbReference type="Pfam" id="PF00162">
    <property type="entry name" value="PGK"/>
    <property type="match status" value="1"/>
</dbReference>
<dbReference type="AlphaFoldDB" id="X0SDJ4"/>
<comment type="caution">
    <text evidence="12">The sequence shown here is derived from an EMBL/GenBank/DDBJ whole genome shotgun (WGS) entry which is preliminary data.</text>
</comment>
<name>X0SDJ4_9ZZZZ</name>
<organism evidence="12">
    <name type="scientific">marine sediment metagenome</name>
    <dbReference type="NCBI Taxonomy" id="412755"/>
    <lineage>
        <taxon>unclassified sequences</taxon>
        <taxon>metagenomes</taxon>
        <taxon>ecological metagenomes</taxon>
    </lineage>
</organism>
<comment type="catalytic activity">
    <reaction evidence="1">
        <text>(2R)-3-phosphoglycerate + ATP = (2R)-3-phospho-glyceroyl phosphate + ADP</text>
        <dbReference type="Rhea" id="RHEA:14801"/>
        <dbReference type="ChEBI" id="CHEBI:30616"/>
        <dbReference type="ChEBI" id="CHEBI:57604"/>
        <dbReference type="ChEBI" id="CHEBI:58272"/>
        <dbReference type="ChEBI" id="CHEBI:456216"/>
        <dbReference type="EC" id="2.7.2.3"/>
    </reaction>
</comment>
<accession>X0SDJ4</accession>
<dbReference type="FunFam" id="3.40.50.1260:FF:000006">
    <property type="entry name" value="Phosphoglycerate kinase"/>
    <property type="match status" value="1"/>
</dbReference>
<keyword evidence="11" id="KW-0324">Glycolysis</keyword>
<sequence>MVELRKIQDAEVEGKTVLVRVDYNVPLRNGGVLDDRRIQASLPTIRWLIEHNAKLVLISHLGRPEGRVVEELRLDPVSEYLESLLERPVGKLEDCVGDAVSNAVSEAKNGDVLLLENVRFHREETTNEPAFTHELANLGDLFVNDAFATMHRAHASTVGIADHLPSYAGFLVQAEIEALSPLIRSPDRPYVAVVGGKKAQSKLGPLHDLARQVDEIMIGGAVAMTFLHAMGIDVGASVVDHKVLEDVGAVRRIAAQTETILHLPVDVVAAPELSAESETLICSVDEIPDGWHAFDIGPETIHLFRERIVQAKTIVWTGPMGAYEIEPFSNGTRMLAEAIAQSAAHGVIGGGETGEAMERFGGAEHAAYISTGGGACLALLRGKTMPALEALRT</sequence>
<proteinExistence type="inferred from homology"/>
<dbReference type="PANTHER" id="PTHR11406">
    <property type="entry name" value="PHOSPHOGLYCERATE KINASE"/>
    <property type="match status" value="1"/>
</dbReference>
<dbReference type="GO" id="GO:0043531">
    <property type="term" value="F:ADP binding"/>
    <property type="evidence" value="ECO:0007669"/>
    <property type="project" value="TreeGrafter"/>
</dbReference>
<evidence type="ECO:0000256" key="11">
    <source>
        <dbReference type="ARBA" id="ARBA00023152"/>
    </source>
</evidence>
<gene>
    <name evidence="12" type="ORF">S01H1_00507</name>
</gene>
<dbReference type="GO" id="GO:0006096">
    <property type="term" value="P:glycolytic process"/>
    <property type="evidence" value="ECO:0007669"/>
    <property type="project" value="UniProtKB-KW"/>
</dbReference>
<keyword evidence="9" id="KW-0418">Kinase</keyword>
<dbReference type="PANTHER" id="PTHR11406:SF23">
    <property type="entry name" value="PHOSPHOGLYCERATE KINASE 1, CHLOROPLASTIC-RELATED"/>
    <property type="match status" value="1"/>
</dbReference>
<keyword evidence="10" id="KW-0067">ATP-binding</keyword>
<keyword evidence="6" id="KW-0963">Cytoplasm</keyword>
<dbReference type="EC" id="2.7.2.3" evidence="5"/>
<dbReference type="InterPro" id="IPR015824">
    <property type="entry name" value="Phosphoglycerate_kinase_N"/>
</dbReference>
<evidence type="ECO:0000256" key="1">
    <source>
        <dbReference type="ARBA" id="ARBA00000642"/>
    </source>
</evidence>
<dbReference type="HAMAP" id="MF_00145">
    <property type="entry name" value="Phosphoglyc_kinase"/>
    <property type="match status" value="1"/>
</dbReference>
<dbReference type="PIRSF" id="PIRSF000724">
    <property type="entry name" value="Pgk"/>
    <property type="match status" value="1"/>
</dbReference>
<evidence type="ECO:0000256" key="10">
    <source>
        <dbReference type="ARBA" id="ARBA00022840"/>
    </source>
</evidence>